<dbReference type="PANTHER" id="PTHR18896">
    <property type="entry name" value="PHOSPHOLIPASE D"/>
    <property type="match status" value="1"/>
</dbReference>
<feature type="non-terminal residue" evidence="5">
    <location>
        <position position="1"/>
    </location>
</feature>
<comment type="catalytic activity">
    <reaction evidence="1">
        <text>a 1,2-diacyl-sn-glycero-3-phosphocholine + H2O = a 1,2-diacyl-sn-glycero-3-phosphate + choline + H(+)</text>
        <dbReference type="Rhea" id="RHEA:14445"/>
        <dbReference type="ChEBI" id="CHEBI:15354"/>
        <dbReference type="ChEBI" id="CHEBI:15377"/>
        <dbReference type="ChEBI" id="CHEBI:15378"/>
        <dbReference type="ChEBI" id="CHEBI:57643"/>
        <dbReference type="ChEBI" id="CHEBI:58608"/>
        <dbReference type="EC" id="3.1.4.4"/>
    </reaction>
</comment>
<dbReference type="STRING" id="10195.A0A3M7PRH1"/>
<evidence type="ECO:0000256" key="2">
    <source>
        <dbReference type="ARBA" id="ARBA00022737"/>
    </source>
</evidence>
<keyword evidence="6" id="KW-1185">Reference proteome</keyword>
<protein>
    <submittedName>
        <fullName evidence="5">Phospholipase</fullName>
    </submittedName>
</protein>
<dbReference type="GO" id="GO:0009395">
    <property type="term" value="P:phospholipid catabolic process"/>
    <property type="evidence" value="ECO:0007669"/>
    <property type="project" value="TreeGrafter"/>
</dbReference>
<proteinExistence type="predicted"/>
<organism evidence="5 6">
    <name type="scientific">Brachionus plicatilis</name>
    <name type="common">Marine rotifer</name>
    <name type="synonym">Brachionus muelleri</name>
    <dbReference type="NCBI Taxonomy" id="10195"/>
    <lineage>
        <taxon>Eukaryota</taxon>
        <taxon>Metazoa</taxon>
        <taxon>Spiralia</taxon>
        <taxon>Gnathifera</taxon>
        <taxon>Rotifera</taxon>
        <taxon>Eurotatoria</taxon>
        <taxon>Monogononta</taxon>
        <taxon>Pseudotrocha</taxon>
        <taxon>Ploima</taxon>
        <taxon>Brachionidae</taxon>
        <taxon>Brachionus</taxon>
    </lineage>
</organism>
<dbReference type="Proteomes" id="UP000276133">
    <property type="component" value="Unassembled WGS sequence"/>
</dbReference>
<gene>
    <name evidence="5" type="ORF">BpHYR1_050919</name>
</gene>
<keyword evidence="3" id="KW-0443">Lipid metabolism</keyword>
<evidence type="ECO:0000313" key="6">
    <source>
        <dbReference type="Proteomes" id="UP000276133"/>
    </source>
</evidence>
<comment type="caution">
    <text evidence="5">The sequence shown here is derived from an EMBL/GenBank/DDBJ whole genome shotgun (WGS) entry which is preliminary data.</text>
</comment>
<accession>A0A3M7PRH1</accession>
<evidence type="ECO:0000256" key="3">
    <source>
        <dbReference type="ARBA" id="ARBA00023098"/>
    </source>
</evidence>
<dbReference type="EMBL" id="REGN01009193">
    <property type="protein sequence ID" value="RNA01706.1"/>
    <property type="molecule type" value="Genomic_DNA"/>
</dbReference>
<feature type="region of interest" description="Disordered" evidence="4">
    <location>
        <begin position="1"/>
        <end position="20"/>
    </location>
</feature>
<dbReference type="AlphaFoldDB" id="A0A3M7PRH1"/>
<sequence>TREKKLQFPPSGPGGKTSSINNICPQIHSSSTVLFRSIRYCSIIELREKARNIESYPFLIPKSYPEIFKYDLDWFKDTFQKCEVQMVRSLDKWSGGISQTECSIYNAYCDLIQRAEHYIYIECLI</sequence>
<evidence type="ECO:0000256" key="4">
    <source>
        <dbReference type="SAM" id="MobiDB-lite"/>
    </source>
</evidence>
<name>A0A3M7PRH1_BRAPC</name>
<dbReference type="GO" id="GO:0004630">
    <property type="term" value="F:phospholipase D activity"/>
    <property type="evidence" value="ECO:0007669"/>
    <property type="project" value="UniProtKB-EC"/>
</dbReference>
<dbReference type="SUPFAM" id="SSF56024">
    <property type="entry name" value="Phospholipase D/nuclease"/>
    <property type="match status" value="1"/>
</dbReference>
<reference evidence="5 6" key="1">
    <citation type="journal article" date="2018" name="Sci. Rep.">
        <title>Genomic signatures of local adaptation to the degree of environmental predictability in rotifers.</title>
        <authorList>
            <person name="Franch-Gras L."/>
            <person name="Hahn C."/>
            <person name="Garcia-Roger E.M."/>
            <person name="Carmona M.J."/>
            <person name="Serra M."/>
            <person name="Gomez A."/>
        </authorList>
    </citation>
    <scope>NUCLEOTIDE SEQUENCE [LARGE SCALE GENOMIC DNA]</scope>
    <source>
        <strain evidence="5">HYR1</strain>
    </source>
</reference>
<dbReference type="OrthoDB" id="14911at2759"/>
<keyword evidence="2" id="KW-0677">Repeat</keyword>
<evidence type="ECO:0000313" key="5">
    <source>
        <dbReference type="EMBL" id="RNA01706.1"/>
    </source>
</evidence>
<dbReference type="PANTHER" id="PTHR18896:SF76">
    <property type="entry name" value="PHOSPHOLIPASE"/>
    <property type="match status" value="1"/>
</dbReference>
<dbReference type="InterPro" id="IPR015679">
    <property type="entry name" value="PLipase_D_fam"/>
</dbReference>
<evidence type="ECO:0000256" key="1">
    <source>
        <dbReference type="ARBA" id="ARBA00000798"/>
    </source>
</evidence>